<organism evidence="2 3">
    <name type="scientific">Laodelphax striatellus</name>
    <name type="common">Small brown planthopper</name>
    <name type="synonym">Delphax striatella</name>
    <dbReference type="NCBI Taxonomy" id="195883"/>
    <lineage>
        <taxon>Eukaryota</taxon>
        <taxon>Metazoa</taxon>
        <taxon>Ecdysozoa</taxon>
        <taxon>Arthropoda</taxon>
        <taxon>Hexapoda</taxon>
        <taxon>Insecta</taxon>
        <taxon>Pterygota</taxon>
        <taxon>Neoptera</taxon>
        <taxon>Paraneoptera</taxon>
        <taxon>Hemiptera</taxon>
        <taxon>Auchenorrhyncha</taxon>
        <taxon>Fulgoroidea</taxon>
        <taxon>Delphacidae</taxon>
        <taxon>Criomorphinae</taxon>
        <taxon>Laodelphax</taxon>
    </lineage>
</organism>
<name>A0A482X0B6_LAOST</name>
<proteinExistence type="predicted"/>
<gene>
    <name evidence="2" type="ORF">LSTR_LSTR017580</name>
</gene>
<reference evidence="2 3" key="1">
    <citation type="journal article" date="2017" name="Gigascience">
        <title>Genome sequence of the small brown planthopper, Laodelphax striatellus.</title>
        <authorList>
            <person name="Zhu J."/>
            <person name="Jiang F."/>
            <person name="Wang X."/>
            <person name="Yang P."/>
            <person name="Bao Y."/>
            <person name="Zhao W."/>
            <person name="Wang W."/>
            <person name="Lu H."/>
            <person name="Wang Q."/>
            <person name="Cui N."/>
            <person name="Li J."/>
            <person name="Chen X."/>
            <person name="Luo L."/>
            <person name="Yu J."/>
            <person name="Kang L."/>
            <person name="Cui F."/>
        </authorList>
    </citation>
    <scope>NUCLEOTIDE SEQUENCE [LARGE SCALE GENOMIC DNA]</scope>
    <source>
        <strain evidence="2">Lst14</strain>
    </source>
</reference>
<accession>A0A482X0B6</accession>
<feature type="compositionally biased region" description="Polar residues" evidence="1">
    <location>
        <begin position="15"/>
        <end position="27"/>
    </location>
</feature>
<feature type="region of interest" description="Disordered" evidence="1">
    <location>
        <begin position="15"/>
        <end position="67"/>
    </location>
</feature>
<evidence type="ECO:0000313" key="2">
    <source>
        <dbReference type="EMBL" id="RZF39277.1"/>
    </source>
</evidence>
<sequence>MMRAAAESWMHWSDTAANTRFSGSPSTRNEDRPRATPSTPTSKHTLQRQSKHTERRQTPGYPLHSHQHTCALLAGSPVAPSSQPTNPHSLLWGVSRIFACLFHSSADCRSEKRVNRRRFHPLKPLPLQLAVCTSSLFPH</sequence>
<evidence type="ECO:0000313" key="3">
    <source>
        <dbReference type="Proteomes" id="UP000291343"/>
    </source>
</evidence>
<dbReference type="AlphaFoldDB" id="A0A482X0B6"/>
<dbReference type="Proteomes" id="UP000291343">
    <property type="component" value="Unassembled WGS sequence"/>
</dbReference>
<dbReference type="EMBL" id="QKKF02020201">
    <property type="protein sequence ID" value="RZF39277.1"/>
    <property type="molecule type" value="Genomic_DNA"/>
</dbReference>
<protein>
    <submittedName>
        <fullName evidence="2">Uncharacterized protein</fullName>
    </submittedName>
</protein>
<dbReference type="InParanoid" id="A0A482X0B6"/>
<evidence type="ECO:0000256" key="1">
    <source>
        <dbReference type="SAM" id="MobiDB-lite"/>
    </source>
</evidence>
<keyword evidence="3" id="KW-1185">Reference proteome</keyword>
<comment type="caution">
    <text evidence="2">The sequence shown here is derived from an EMBL/GenBank/DDBJ whole genome shotgun (WGS) entry which is preliminary data.</text>
</comment>